<reference evidence="2 3" key="1">
    <citation type="submission" date="2021-02" db="EMBL/GenBank/DDBJ databases">
        <title>De Novo genome assembly of isolated myxobacteria.</title>
        <authorList>
            <person name="Stevens D.C."/>
        </authorList>
    </citation>
    <scope>NUCLEOTIDE SEQUENCE [LARGE SCALE GENOMIC DNA]</scope>
    <source>
        <strain evidence="3">SCPEA02</strain>
    </source>
</reference>
<dbReference type="Gene3D" id="3.10.180.10">
    <property type="entry name" value="2,3-Dihydroxybiphenyl 1,2-Dioxygenase, domain 1"/>
    <property type="match status" value="1"/>
</dbReference>
<gene>
    <name evidence="2" type="ORF">JY651_29725</name>
</gene>
<proteinExistence type="predicted"/>
<dbReference type="Proteomes" id="UP000662747">
    <property type="component" value="Chromosome"/>
</dbReference>
<dbReference type="SUPFAM" id="SSF54593">
    <property type="entry name" value="Glyoxalase/Bleomycin resistance protein/Dihydroxybiphenyl dioxygenase"/>
    <property type="match status" value="1"/>
</dbReference>
<keyword evidence="3" id="KW-1185">Reference proteome</keyword>
<organism evidence="2 3">
    <name type="scientific">Pyxidicoccus parkwayensis</name>
    <dbReference type="NCBI Taxonomy" id="2813578"/>
    <lineage>
        <taxon>Bacteria</taxon>
        <taxon>Pseudomonadati</taxon>
        <taxon>Myxococcota</taxon>
        <taxon>Myxococcia</taxon>
        <taxon>Myxococcales</taxon>
        <taxon>Cystobacterineae</taxon>
        <taxon>Myxococcaceae</taxon>
        <taxon>Pyxidicoccus</taxon>
    </lineage>
</organism>
<dbReference type="PANTHER" id="PTHR35006:SF2">
    <property type="entry name" value="GLYOXALASE FAMILY PROTEIN (AFU_ORTHOLOGUE AFUA_5G14830)"/>
    <property type="match status" value="1"/>
</dbReference>
<evidence type="ECO:0000313" key="3">
    <source>
        <dbReference type="Proteomes" id="UP000662747"/>
    </source>
</evidence>
<name>A0ABX7NKU8_9BACT</name>
<evidence type="ECO:0000313" key="2">
    <source>
        <dbReference type="EMBL" id="QSQ19485.1"/>
    </source>
</evidence>
<dbReference type="EMBL" id="CP071090">
    <property type="protein sequence ID" value="QSQ19485.1"/>
    <property type="molecule type" value="Genomic_DNA"/>
</dbReference>
<dbReference type="CDD" id="cd07262">
    <property type="entry name" value="VOC_like"/>
    <property type="match status" value="1"/>
</dbReference>
<protein>
    <submittedName>
        <fullName evidence="2">VOC family protein</fullName>
    </submittedName>
</protein>
<dbReference type="InterPro" id="IPR029068">
    <property type="entry name" value="Glyas_Bleomycin-R_OHBP_Dase"/>
</dbReference>
<dbReference type="InterPro" id="IPR037523">
    <property type="entry name" value="VOC_core"/>
</dbReference>
<evidence type="ECO:0000259" key="1">
    <source>
        <dbReference type="PROSITE" id="PS51819"/>
    </source>
</evidence>
<dbReference type="RefSeq" id="WP_206721069.1">
    <property type="nucleotide sequence ID" value="NZ_CP071090.1"/>
</dbReference>
<dbReference type="PANTHER" id="PTHR35006">
    <property type="entry name" value="GLYOXALASE FAMILY PROTEIN (AFU_ORTHOLOGUE AFUA_5G14830)"/>
    <property type="match status" value="1"/>
</dbReference>
<feature type="domain" description="VOC" evidence="1">
    <location>
        <begin position="1"/>
        <end position="125"/>
    </location>
</feature>
<accession>A0ABX7NKU8</accession>
<dbReference type="Pfam" id="PF00903">
    <property type="entry name" value="Glyoxalase"/>
    <property type="match status" value="1"/>
</dbReference>
<dbReference type="PROSITE" id="PS51819">
    <property type="entry name" value="VOC"/>
    <property type="match status" value="1"/>
</dbReference>
<sequence length="127" mass="13594">MIDHTGIGVADVTRSAAFYDAALGALGLRRVMQLPENDGADGVGYGVEHPVFWIDRFHPHGVKQHTAFKARSRAEVDAFHAAALKAGGTDNGPPGLRGTAQGYPRGYYAAFVLDPDGNNMEAVFREP</sequence>
<dbReference type="InterPro" id="IPR004360">
    <property type="entry name" value="Glyas_Fos-R_dOase_dom"/>
</dbReference>